<sequence>MMNDQYKPLPFLVPGDDKSKNRSIDKNGLSAALNKQRLEDSLCGIKRLDDFLCGNKSHYLNPESVTRSASEAVKNNLYQVAQCSSNPPYHIERQEYVHIPEQLISSNQYWPAVSDSGSLCYSNGLAQSRNKALWRHPAHFNDICAAPSTPAHLLHKNQPHRLQVPLDQVRRFDLPTRPSRSSSAILHFDPQVGNTMMPPSLPSSVPYPFFPTSVSLCHAINSPSAFPLLRGCSTWFLPPPDDSCLLVSPNDKEFSTQFSFGVLSQMRVCTFSKINDFRSKRKGLRDGYSGIACKWCYSCPNSTSAGSGAGAGKFFPSSIKTMSDSKKTLMAIYRHLKKCPTVPSDLKNYLEQALQFHEAERQKKEFGSQRKFFTLIWNRLHDGEDKDLSAPAKRGRKA</sequence>
<feature type="region of interest" description="Disordered" evidence="1">
    <location>
        <begin position="1"/>
        <end position="24"/>
    </location>
</feature>
<organism evidence="2">
    <name type="scientific">Chaetoceros debilis</name>
    <dbReference type="NCBI Taxonomy" id="122233"/>
    <lineage>
        <taxon>Eukaryota</taxon>
        <taxon>Sar</taxon>
        <taxon>Stramenopiles</taxon>
        <taxon>Ochrophyta</taxon>
        <taxon>Bacillariophyta</taxon>
        <taxon>Coscinodiscophyceae</taxon>
        <taxon>Chaetocerotophycidae</taxon>
        <taxon>Chaetocerotales</taxon>
        <taxon>Chaetocerotaceae</taxon>
        <taxon>Chaetoceros</taxon>
    </lineage>
</organism>
<dbReference type="AlphaFoldDB" id="A0A7S3VEF2"/>
<feature type="compositionally biased region" description="Basic and acidic residues" evidence="1">
    <location>
        <begin position="15"/>
        <end position="24"/>
    </location>
</feature>
<protein>
    <submittedName>
        <fullName evidence="2">Uncharacterized protein</fullName>
    </submittedName>
</protein>
<proteinExistence type="predicted"/>
<name>A0A7S3VEF2_9STRA</name>
<evidence type="ECO:0000256" key="1">
    <source>
        <dbReference type="SAM" id="MobiDB-lite"/>
    </source>
</evidence>
<gene>
    <name evidence="2" type="ORF">CDEB00056_LOCUS19614</name>
</gene>
<reference evidence="2" key="1">
    <citation type="submission" date="2021-01" db="EMBL/GenBank/DDBJ databases">
        <authorList>
            <person name="Corre E."/>
            <person name="Pelletier E."/>
            <person name="Niang G."/>
            <person name="Scheremetjew M."/>
            <person name="Finn R."/>
            <person name="Kale V."/>
            <person name="Holt S."/>
            <person name="Cochrane G."/>
            <person name="Meng A."/>
            <person name="Brown T."/>
            <person name="Cohen L."/>
        </authorList>
    </citation>
    <scope>NUCLEOTIDE SEQUENCE</scope>
    <source>
        <strain evidence="2">MM31A-1</strain>
    </source>
</reference>
<evidence type="ECO:0000313" key="2">
    <source>
        <dbReference type="EMBL" id="CAE0474761.1"/>
    </source>
</evidence>
<dbReference type="EMBL" id="HBIO01025575">
    <property type="protein sequence ID" value="CAE0474761.1"/>
    <property type="molecule type" value="Transcribed_RNA"/>
</dbReference>
<accession>A0A7S3VEF2</accession>